<dbReference type="GO" id="GO:0015031">
    <property type="term" value="P:protein transport"/>
    <property type="evidence" value="ECO:0007669"/>
    <property type="project" value="UniProtKB-KW"/>
</dbReference>
<feature type="domain" description="Conserved Oligomeric Golgi complex subunit 6 C-terminal" evidence="11">
    <location>
        <begin position="181"/>
        <end position="685"/>
    </location>
</feature>
<dbReference type="InterPro" id="IPR048369">
    <property type="entry name" value="COG6_C"/>
</dbReference>
<evidence type="ECO:0000256" key="3">
    <source>
        <dbReference type="ARBA" id="ARBA00020973"/>
    </source>
</evidence>
<evidence type="ECO:0000256" key="5">
    <source>
        <dbReference type="ARBA" id="ARBA00022927"/>
    </source>
</evidence>
<dbReference type="GO" id="GO:0000139">
    <property type="term" value="C:Golgi membrane"/>
    <property type="evidence" value="ECO:0007669"/>
    <property type="project" value="UniProtKB-SubCell"/>
</dbReference>
<evidence type="ECO:0000313" key="12">
    <source>
        <dbReference type="EMBL" id="CAD8677524.1"/>
    </source>
</evidence>
<dbReference type="Pfam" id="PF20653">
    <property type="entry name" value="COG6_C"/>
    <property type="match status" value="1"/>
</dbReference>
<comment type="subunit">
    <text evidence="9">Component of the conserved oligomeric Golgi complex.</text>
</comment>
<feature type="domain" description="Conserved oligomeric complex COG6 N-terminal" evidence="10">
    <location>
        <begin position="39"/>
        <end position="151"/>
    </location>
</feature>
<evidence type="ECO:0000256" key="2">
    <source>
        <dbReference type="ARBA" id="ARBA00011023"/>
    </source>
</evidence>
<evidence type="ECO:0000259" key="10">
    <source>
        <dbReference type="Pfam" id="PF06419"/>
    </source>
</evidence>
<accession>A0A7S0RHC7</accession>
<dbReference type="AlphaFoldDB" id="A0A7S0RHC7"/>
<dbReference type="SMART" id="SM01087">
    <property type="entry name" value="COG6"/>
    <property type="match status" value="1"/>
</dbReference>
<dbReference type="GO" id="GO:0017119">
    <property type="term" value="C:Golgi transport complex"/>
    <property type="evidence" value="ECO:0007669"/>
    <property type="project" value="UniProtKB-UniRule"/>
</dbReference>
<proteinExistence type="inferred from homology"/>
<evidence type="ECO:0000256" key="8">
    <source>
        <dbReference type="ARBA" id="ARBA00031348"/>
    </source>
</evidence>
<evidence type="ECO:0000256" key="7">
    <source>
        <dbReference type="ARBA" id="ARBA00023136"/>
    </source>
</evidence>
<keyword evidence="5 9" id="KW-0653">Protein transport</keyword>
<keyword evidence="7 9" id="KW-0472">Membrane</keyword>
<evidence type="ECO:0000256" key="1">
    <source>
        <dbReference type="ARBA" id="ARBA00004395"/>
    </source>
</evidence>
<keyword evidence="6 9" id="KW-0333">Golgi apparatus</keyword>
<gene>
    <name evidence="12" type="ORF">CLEI1391_LOCUS8029</name>
</gene>
<comment type="subcellular location">
    <subcellularLocation>
        <location evidence="1 9">Golgi apparatus membrane</location>
        <topology evidence="1 9">Peripheral membrane protein</topology>
    </subcellularLocation>
</comment>
<comment type="function">
    <text evidence="9">Required for normal Golgi function.</text>
</comment>
<dbReference type="InterPro" id="IPR048368">
    <property type="entry name" value="COG6_N"/>
</dbReference>
<name>A0A7S0RHC7_9CHLO</name>
<comment type="similarity">
    <text evidence="2 9">Belongs to the COG6 family.</text>
</comment>
<keyword evidence="4 9" id="KW-0813">Transport</keyword>
<organism evidence="12">
    <name type="scientific">Chlamydomonas leiostraca</name>
    <dbReference type="NCBI Taxonomy" id="1034604"/>
    <lineage>
        <taxon>Eukaryota</taxon>
        <taxon>Viridiplantae</taxon>
        <taxon>Chlorophyta</taxon>
        <taxon>core chlorophytes</taxon>
        <taxon>Chlorophyceae</taxon>
        <taxon>CS clade</taxon>
        <taxon>Chlamydomonadales</taxon>
        <taxon>Chlamydomonadaceae</taxon>
        <taxon>Chlamydomonas</taxon>
    </lineage>
</organism>
<dbReference type="Pfam" id="PF06419">
    <property type="entry name" value="COG6_N"/>
    <property type="match status" value="1"/>
</dbReference>
<evidence type="ECO:0000256" key="6">
    <source>
        <dbReference type="ARBA" id="ARBA00023034"/>
    </source>
</evidence>
<protein>
    <recommendedName>
        <fullName evidence="3 9">Conserved oligomeric Golgi complex subunit 6</fullName>
        <shortName evidence="9">COG complex subunit 6</shortName>
    </recommendedName>
    <alternativeName>
        <fullName evidence="8 9">Component of oligomeric Golgi complex 6</fullName>
    </alternativeName>
</protein>
<evidence type="ECO:0000256" key="4">
    <source>
        <dbReference type="ARBA" id="ARBA00022448"/>
    </source>
</evidence>
<evidence type="ECO:0000256" key="9">
    <source>
        <dbReference type="RuleBase" id="RU365075"/>
    </source>
</evidence>
<evidence type="ECO:0000259" key="11">
    <source>
        <dbReference type="Pfam" id="PF20653"/>
    </source>
</evidence>
<dbReference type="PANTHER" id="PTHR21506">
    <property type="entry name" value="COMPONENT OF OLIGOMERIC GOLGI COMPLEX 6"/>
    <property type="match status" value="1"/>
</dbReference>
<dbReference type="GO" id="GO:0006891">
    <property type="term" value="P:intra-Golgi vesicle-mediated transport"/>
    <property type="evidence" value="ECO:0007669"/>
    <property type="project" value="UniProtKB-UniRule"/>
</dbReference>
<dbReference type="EMBL" id="HBFB01014271">
    <property type="protein sequence ID" value="CAD8677524.1"/>
    <property type="molecule type" value="Transcribed_RNA"/>
</dbReference>
<dbReference type="PANTHER" id="PTHR21506:SF0">
    <property type="entry name" value="CONSERVED OLIGOMERIC GOLGI COMPLEX SUBUNIT 6"/>
    <property type="match status" value="1"/>
</dbReference>
<dbReference type="InterPro" id="IPR010490">
    <property type="entry name" value="COG6"/>
</dbReference>
<sequence length="688" mass="74116">MASNTPMTASLAPGLARKVKKILDIKTETPELIDSLSTLSSFYNDNTPASRRALRSTIEQRSLDINEKFITAAEAVIKVLDQVQGNLDGLSSSCGQISSILATTKTSTSQLLGEMERLQQEYEAADRKSQLVANFLEQYQLTPDETAALQGEEVNPKFFAALARVRQIHDNCRSLLRTHHQRAGLELMDVMATHQETAYERLCRWVQAECRNISDSDAPEVDSMLQVAVRALRERPVLFKYCAEEVATARHNALFQRFITALSRGGPGGMPRPIELHAHDPKRYINDMLAWVHQSLAGEREFVVALFGDDRADGACGGGEADEQDGPDTVNNPDALNTHALLDRIFESICRPLKVRIEQVLMTSPPVLLCFQLAQLHSFYLGLITRAIGPGAQLTQVLRACRDMAQRVFLEQIRARGDKLVRNAPAPPKDLSVPPQVAEAIHGLLEVVNAHESAMESAAGSGPGGNAGGVEDLGPVLGALLDPLVDACERSAEALKPDAPTRVDEGQARIDPSARHVYLINCLAAATSALVHRPSAAGRIRQLADVVDGHISALVGGEVGRILAACGLAEILDRLHLYQQQRGASPQAGDAAAPGPASDPALSMPAVVEAMRAFFVAVSSPDALPEFLAIQAPRTRSDVVQRIARSLAEAYETAYGALDDPLSGYLAQGGSSAVKHTPAQVRTILGVI</sequence>
<reference evidence="12" key="1">
    <citation type="submission" date="2021-01" db="EMBL/GenBank/DDBJ databases">
        <authorList>
            <person name="Corre E."/>
            <person name="Pelletier E."/>
            <person name="Niang G."/>
            <person name="Scheremetjew M."/>
            <person name="Finn R."/>
            <person name="Kale V."/>
            <person name="Holt S."/>
            <person name="Cochrane G."/>
            <person name="Meng A."/>
            <person name="Brown T."/>
            <person name="Cohen L."/>
        </authorList>
    </citation>
    <scope>NUCLEOTIDE SEQUENCE</scope>
    <source>
        <strain evidence="12">SAG 11-49</strain>
    </source>
</reference>